<dbReference type="CDD" id="cd07723">
    <property type="entry name" value="hydroxyacylglutathione_hydrolase_MBL-fold"/>
    <property type="match status" value="1"/>
</dbReference>
<evidence type="ECO:0000259" key="8">
    <source>
        <dbReference type="SMART" id="SM00849"/>
    </source>
</evidence>
<comment type="cofactor">
    <cofactor evidence="7">
        <name>Zn(2+)</name>
        <dbReference type="ChEBI" id="CHEBI:29105"/>
    </cofactor>
    <text evidence="7">Binds 2 Zn(2+) ions per subunit.</text>
</comment>
<feature type="binding site" evidence="7">
    <location>
        <position position="125"/>
    </location>
    <ligand>
        <name>Zn(2+)</name>
        <dbReference type="ChEBI" id="CHEBI:29105"/>
        <label>2</label>
    </ligand>
</feature>
<dbReference type="InterPro" id="IPR035680">
    <property type="entry name" value="Clx_II_MBL"/>
</dbReference>
<dbReference type="Proteomes" id="UP001156836">
    <property type="component" value="Unassembled WGS sequence"/>
</dbReference>
<proteinExistence type="inferred from homology"/>
<feature type="binding site" evidence="7">
    <location>
        <position position="58"/>
    </location>
    <ligand>
        <name>Zn(2+)</name>
        <dbReference type="ChEBI" id="CHEBI:29105"/>
        <label>2</label>
    </ligand>
</feature>
<dbReference type="PANTHER" id="PTHR43705">
    <property type="entry name" value="HYDROXYACYLGLUTATHIONE HYDROLASE"/>
    <property type="match status" value="1"/>
</dbReference>
<dbReference type="PIRSF" id="PIRSF005457">
    <property type="entry name" value="Glx"/>
    <property type="match status" value="1"/>
</dbReference>
<protein>
    <recommendedName>
        <fullName evidence="7">Hydroxyacylglutathione hydrolase</fullName>
        <ecNumber evidence="7">3.1.2.6</ecNumber>
    </recommendedName>
    <alternativeName>
        <fullName evidence="7">Glyoxalase II</fullName>
        <shortName evidence="7">Glx II</shortName>
    </alternativeName>
</protein>
<organism evidence="9 10">
    <name type="scientific">Chitiniphilus shinanonensis</name>
    <dbReference type="NCBI Taxonomy" id="553088"/>
    <lineage>
        <taxon>Bacteria</taxon>
        <taxon>Pseudomonadati</taxon>
        <taxon>Pseudomonadota</taxon>
        <taxon>Betaproteobacteria</taxon>
        <taxon>Neisseriales</taxon>
        <taxon>Chitinibacteraceae</taxon>
        <taxon>Chitiniphilus</taxon>
    </lineage>
</organism>
<dbReference type="SUPFAM" id="SSF56281">
    <property type="entry name" value="Metallo-hydrolase/oxidoreductase"/>
    <property type="match status" value="1"/>
</dbReference>
<feature type="domain" description="Metallo-beta-lactamase" evidence="8">
    <location>
        <begin position="12"/>
        <end position="163"/>
    </location>
</feature>
<keyword evidence="5 7" id="KW-0378">Hydrolase</keyword>
<dbReference type="InterPro" id="IPR001279">
    <property type="entry name" value="Metallo-B-lactamas"/>
</dbReference>
<dbReference type="EC" id="3.1.2.6" evidence="7"/>
<dbReference type="EMBL" id="BSOZ01000079">
    <property type="protein sequence ID" value="GLS05977.1"/>
    <property type="molecule type" value="Genomic_DNA"/>
</dbReference>
<evidence type="ECO:0000256" key="1">
    <source>
        <dbReference type="ARBA" id="ARBA00001623"/>
    </source>
</evidence>
<comment type="similarity">
    <text evidence="3 7">Belongs to the metallo-beta-lactamase superfamily. Glyoxalase II family.</text>
</comment>
<comment type="caution">
    <text evidence="9">The sequence shown here is derived from an EMBL/GenBank/DDBJ whole genome shotgun (WGS) entry which is preliminary data.</text>
</comment>
<dbReference type="SMART" id="SM00849">
    <property type="entry name" value="Lactamase_B"/>
    <property type="match status" value="1"/>
</dbReference>
<dbReference type="InterPro" id="IPR050110">
    <property type="entry name" value="Glyoxalase_II_hydrolase"/>
</dbReference>
<feature type="binding site" evidence="7">
    <location>
        <position position="53"/>
    </location>
    <ligand>
        <name>Zn(2+)</name>
        <dbReference type="ChEBI" id="CHEBI:29105"/>
        <label>1</label>
    </ligand>
</feature>
<evidence type="ECO:0000256" key="7">
    <source>
        <dbReference type="HAMAP-Rule" id="MF_01374"/>
    </source>
</evidence>
<feature type="binding site" evidence="7">
    <location>
        <position position="163"/>
    </location>
    <ligand>
        <name>Zn(2+)</name>
        <dbReference type="ChEBI" id="CHEBI:29105"/>
        <label>2</label>
    </ligand>
</feature>
<reference evidence="10" key="1">
    <citation type="journal article" date="2019" name="Int. J. Syst. Evol. Microbiol.">
        <title>The Global Catalogue of Microorganisms (GCM) 10K type strain sequencing project: providing services to taxonomists for standard genome sequencing and annotation.</title>
        <authorList>
            <consortium name="The Broad Institute Genomics Platform"/>
            <consortium name="The Broad Institute Genome Sequencing Center for Infectious Disease"/>
            <person name="Wu L."/>
            <person name="Ma J."/>
        </authorList>
    </citation>
    <scope>NUCLEOTIDE SEQUENCE [LARGE SCALE GENOMIC DNA]</scope>
    <source>
        <strain evidence="10">NBRC 104970</strain>
    </source>
</reference>
<keyword evidence="6 7" id="KW-0862">Zinc</keyword>
<evidence type="ECO:0000313" key="10">
    <source>
        <dbReference type="Proteomes" id="UP001156836"/>
    </source>
</evidence>
<evidence type="ECO:0000256" key="3">
    <source>
        <dbReference type="ARBA" id="ARBA00006759"/>
    </source>
</evidence>
<feature type="binding site" evidence="7">
    <location>
        <position position="55"/>
    </location>
    <ligand>
        <name>Zn(2+)</name>
        <dbReference type="ChEBI" id="CHEBI:29105"/>
        <label>1</label>
    </ligand>
</feature>
<dbReference type="RefSeq" id="WP_018749219.1">
    <property type="nucleotide sequence ID" value="NZ_BSOZ01000079.1"/>
</dbReference>
<dbReference type="GO" id="GO:0016787">
    <property type="term" value="F:hydrolase activity"/>
    <property type="evidence" value="ECO:0007669"/>
    <property type="project" value="UniProtKB-KW"/>
</dbReference>
<dbReference type="HAMAP" id="MF_01374">
    <property type="entry name" value="Glyoxalase_2"/>
    <property type="match status" value="1"/>
</dbReference>
<dbReference type="Gene3D" id="3.60.15.10">
    <property type="entry name" value="Ribonuclease Z/Hydroxyacylglutathione hydrolase-like"/>
    <property type="match status" value="1"/>
</dbReference>
<comment type="pathway">
    <text evidence="2 7">Secondary metabolite metabolism; methylglyoxal degradation; (R)-lactate from methylglyoxal: step 2/2.</text>
</comment>
<feature type="binding site" evidence="7">
    <location>
        <position position="125"/>
    </location>
    <ligand>
        <name>Zn(2+)</name>
        <dbReference type="ChEBI" id="CHEBI:29105"/>
        <label>1</label>
    </ligand>
</feature>
<evidence type="ECO:0000256" key="4">
    <source>
        <dbReference type="ARBA" id="ARBA00022723"/>
    </source>
</evidence>
<feature type="binding site" evidence="7">
    <location>
        <position position="57"/>
    </location>
    <ligand>
        <name>Zn(2+)</name>
        <dbReference type="ChEBI" id="CHEBI:29105"/>
        <label>2</label>
    </ligand>
</feature>
<dbReference type="PANTHER" id="PTHR43705:SF1">
    <property type="entry name" value="HYDROXYACYLGLUTATHIONE HYDROLASE GLOB"/>
    <property type="match status" value="1"/>
</dbReference>
<dbReference type="InterPro" id="IPR036866">
    <property type="entry name" value="RibonucZ/Hydroxyglut_hydro"/>
</dbReference>
<dbReference type="InterPro" id="IPR017782">
    <property type="entry name" value="Hydroxyacylglutathione_Hdrlase"/>
</dbReference>
<evidence type="ECO:0000256" key="6">
    <source>
        <dbReference type="ARBA" id="ARBA00022833"/>
    </source>
</evidence>
<dbReference type="Pfam" id="PF00753">
    <property type="entry name" value="Lactamase_B"/>
    <property type="match status" value="1"/>
</dbReference>
<evidence type="ECO:0000256" key="5">
    <source>
        <dbReference type="ARBA" id="ARBA00022801"/>
    </source>
</evidence>
<sequence>MLSLEALPILEDNYIWVLHDGRAALAVDPGDAAPLSAWLRRHELALRAVLVTHHHSDHVGGLPVLAADWPELAVHGPRRVAGVTHPVGEGDRVEALGTVFEVLAVPGHTLDHLAYLAAPWLFCGDTLFGGGCGRLFEGSPAQMFDSLARLAALPADTLVCCTHEYTLTNLRFARELEPGHPALEERWRRDSARRERDESTLPSSIALERATNPFLRAGEPALMALTGTATPLACFTELRRRRNGFR</sequence>
<keyword evidence="10" id="KW-1185">Reference proteome</keyword>
<dbReference type="NCBIfam" id="TIGR03413">
    <property type="entry name" value="GSH_gloB"/>
    <property type="match status" value="1"/>
</dbReference>
<comment type="subunit">
    <text evidence="7">Monomer.</text>
</comment>
<feature type="binding site" evidence="7">
    <location>
        <position position="108"/>
    </location>
    <ligand>
        <name>Zn(2+)</name>
        <dbReference type="ChEBI" id="CHEBI:29105"/>
        <label>1</label>
    </ligand>
</feature>
<keyword evidence="4 7" id="KW-0479">Metal-binding</keyword>
<evidence type="ECO:0000313" key="9">
    <source>
        <dbReference type="EMBL" id="GLS05977.1"/>
    </source>
</evidence>
<comment type="function">
    <text evidence="7">Thiolesterase that catalyzes the hydrolysis of S-D-lactoyl-glutathione to form glutathione and D-lactic acid.</text>
</comment>
<comment type="catalytic activity">
    <reaction evidence="1 7">
        <text>an S-(2-hydroxyacyl)glutathione + H2O = a 2-hydroxy carboxylate + glutathione + H(+)</text>
        <dbReference type="Rhea" id="RHEA:21864"/>
        <dbReference type="ChEBI" id="CHEBI:15377"/>
        <dbReference type="ChEBI" id="CHEBI:15378"/>
        <dbReference type="ChEBI" id="CHEBI:57925"/>
        <dbReference type="ChEBI" id="CHEBI:58896"/>
        <dbReference type="ChEBI" id="CHEBI:71261"/>
        <dbReference type="EC" id="3.1.2.6"/>
    </reaction>
</comment>
<dbReference type="Pfam" id="PF16123">
    <property type="entry name" value="HAGH_C"/>
    <property type="match status" value="1"/>
</dbReference>
<accession>A0ABQ6C0F0</accession>
<name>A0ABQ6C0F0_9NEIS</name>
<dbReference type="InterPro" id="IPR032282">
    <property type="entry name" value="HAGH_C"/>
</dbReference>
<evidence type="ECO:0000256" key="2">
    <source>
        <dbReference type="ARBA" id="ARBA00004963"/>
    </source>
</evidence>
<gene>
    <name evidence="7 9" type="primary">gloB</name>
    <name evidence="9" type="ORF">GCM10007860_31410</name>
</gene>